<dbReference type="OrthoDB" id="1797229at2"/>
<accession>A0A5B8Z136</accession>
<dbReference type="EMBL" id="CP042593">
    <property type="protein sequence ID" value="QED46702.1"/>
    <property type="molecule type" value="Genomic_DNA"/>
</dbReference>
<gene>
    <name evidence="1" type="ORF">FSZ17_05110</name>
</gene>
<name>A0A5B8Z136_CYTDA</name>
<dbReference type="RefSeq" id="WP_057775968.1">
    <property type="nucleotide sequence ID" value="NZ_CP042593.1"/>
</dbReference>
<protein>
    <submittedName>
        <fullName evidence="1">Uncharacterized protein</fullName>
    </submittedName>
</protein>
<keyword evidence="2" id="KW-1185">Reference proteome</keyword>
<organism evidence="1 2">
    <name type="scientific">Cytobacillus dafuensis</name>
    <name type="common">Bacillus dafuensis</name>
    <dbReference type="NCBI Taxonomy" id="1742359"/>
    <lineage>
        <taxon>Bacteria</taxon>
        <taxon>Bacillati</taxon>
        <taxon>Bacillota</taxon>
        <taxon>Bacilli</taxon>
        <taxon>Bacillales</taxon>
        <taxon>Bacillaceae</taxon>
        <taxon>Cytobacillus</taxon>
    </lineage>
</organism>
<dbReference type="AlphaFoldDB" id="A0A5B8Z136"/>
<evidence type="ECO:0000313" key="1">
    <source>
        <dbReference type="EMBL" id="QED46702.1"/>
    </source>
</evidence>
<dbReference type="KEGG" id="bda:FSZ17_05110"/>
<reference evidence="2" key="1">
    <citation type="submission" date="2019-08" db="EMBL/GenBank/DDBJ databases">
        <authorList>
            <person name="Zheng X."/>
        </authorList>
    </citation>
    <scope>NUCLEOTIDE SEQUENCE [LARGE SCALE GENOMIC DNA]</scope>
    <source>
        <strain evidence="2">FJAT-25496</strain>
    </source>
</reference>
<sequence>MGWSEFGRVRSEYNDEIKSLDEEILRIMNERKASANGKRFFPPTELIEEWSNRFEMEVSEIGWLINQLNDGSVPFYMPEGPGELLAVIQIMEKSTLDDFDYLLTHSMQHEHGSIVTLEINYNLKEDENIGHIIPHLMLEVTGPADYKVRRNGSHGGGGNTQVSFLVTPTLPFDLINIHFSLIPFASPMELPRKEVVLDKEVIFER</sequence>
<proteinExistence type="predicted"/>
<dbReference type="STRING" id="1742359.GCA_001439625_00907"/>
<evidence type="ECO:0000313" key="2">
    <source>
        <dbReference type="Proteomes" id="UP000321555"/>
    </source>
</evidence>
<dbReference type="Proteomes" id="UP000321555">
    <property type="component" value="Chromosome"/>
</dbReference>